<dbReference type="EMBL" id="UINC01007713">
    <property type="protein sequence ID" value="SVA34731.1"/>
    <property type="molecule type" value="Genomic_DNA"/>
</dbReference>
<reference evidence="1" key="1">
    <citation type="submission" date="2018-05" db="EMBL/GenBank/DDBJ databases">
        <authorList>
            <person name="Lanie J.A."/>
            <person name="Ng W.-L."/>
            <person name="Kazmierczak K.M."/>
            <person name="Andrzejewski T.M."/>
            <person name="Davidsen T.M."/>
            <person name="Wayne K.J."/>
            <person name="Tettelin H."/>
            <person name="Glass J.I."/>
            <person name="Rusch D."/>
            <person name="Podicherti R."/>
            <person name="Tsui H.-C.T."/>
            <person name="Winkler M.E."/>
        </authorList>
    </citation>
    <scope>NUCLEOTIDE SEQUENCE</scope>
</reference>
<accession>A0A381V437</accession>
<feature type="non-terminal residue" evidence="1">
    <location>
        <position position="200"/>
    </location>
</feature>
<gene>
    <name evidence="1" type="ORF">METZ01_LOCUS87585</name>
</gene>
<protein>
    <submittedName>
        <fullName evidence="1">Uncharacterized protein</fullName>
    </submittedName>
</protein>
<organism evidence="1">
    <name type="scientific">marine metagenome</name>
    <dbReference type="NCBI Taxonomy" id="408172"/>
    <lineage>
        <taxon>unclassified sequences</taxon>
        <taxon>metagenomes</taxon>
        <taxon>ecological metagenomes</taxon>
    </lineage>
</organism>
<evidence type="ECO:0000313" key="1">
    <source>
        <dbReference type="EMBL" id="SVA34731.1"/>
    </source>
</evidence>
<name>A0A381V437_9ZZZZ</name>
<sequence length="200" mass="22761">MNLTHIPKKIFLLVLVTLFSCGKSDELQSIELFYNNDFESGDLDAIDDAQLMTFNNTTVLGNYNNDGFSLNLNNIGPHDYIYISFDLYIHDSWDGNFNNFDPDQSDAWFIELISDGGTPFNVWETSFSNSVCNTAFCLRQSYPGVFPTENLPREGSSQLLPGLCSLESEFDGTTMYTIEQVYEHTGNALLIRFYDQLYQP</sequence>
<proteinExistence type="predicted"/>
<dbReference type="AlphaFoldDB" id="A0A381V437"/>